<organism evidence="2 3">
    <name type="scientific">Acidocella aminolytica 101 = DSM 11237</name>
    <dbReference type="NCBI Taxonomy" id="1120923"/>
    <lineage>
        <taxon>Bacteria</taxon>
        <taxon>Pseudomonadati</taxon>
        <taxon>Pseudomonadota</taxon>
        <taxon>Alphaproteobacteria</taxon>
        <taxon>Acetobacterales</taxon>
        <taxon>Acidocellaceae</taxon>
        <taxon>Acidocella</taxon>
    </lineage>
</organism>
<protein>
    <submittedName>
        <fullName evidence="2">Uncharacterized protein</fullName>
    </submittedName>
</protein>
<dbReference type="AlphaFoldDB" id="A0A0D6PCN5"/>
<sequence length="75" mass="8316">MFTAFGLGAVPIAAQIGSNNGKMPGQRRRYFSPGHMRLRMAVEQKQRRPLPASGGPYGKPVRKLYISQPEPFEEG</sequence>
<reference evidence="2 3" key="1">
    <citation type="submission" date="2012-11" db="EMBL/GenBank/DDBJ databases">
        <title>Whole genome sequence of Acidocella aminolytica 101 = DSM 11237.</title>
        <authorList>
            <person name="Azuma Y."/>
            <person name="Higashiura N."/>
            <person name="Hirakawa H."/>
            <person name="Matsushita K."/>
        </authorList>
    </citation>
    <scope>NUCLEOTIDE SEQUENCE [LARGE SCALE GENOMIC DNA]</scope>
    <source>
        <strain evidence="3">101 / DSM 11237</strain>
    </source>
</reference>
<proteinExistence type="predicted"/>
<accession>A0A0D6PCN5</accession>
<name>A0A0D6PCN5_9PROT</name>
<feature type="region of interest" description="Disordered" evidence="1">
    <location>
        <begin position="44"/>
        <end position="75"/>
    </location>
</feature>
<dbReference type="Proteomes" id="UP000032668">
    <property type="component" value="Unassembled WGS sequence"/>
</dbReference>
<dbReference type="EMBL" id="BANC01000022">
    <property type="protein sequence ID" value="GAN79535.1"/>
    <property type="molecule type" value="Genomic_DNA"/>
</dbReference>
<gene>
    <name evidence="2" type="ORF">Aam_022_022</name>
</gene>
<evidence type="ECO:0000313" key="2">
    <source>
        <dbReference type="EMBL" id="GAN79535.1"/>
    </source>
</evidence>
<evidence type="ECO:0000313" key="3">
    <source>
        <dbReference type="Proteomes" id="UP000032668"/>
    </source>
</evidence>
<evidence type="ECO:0000256" key="1">
    <source>
        <dbReference type="SAM" id="MobiDB-lite"/>
    </source>
</evidence>
<keyword evidence="3" id="KW-1185">Reference proteome</keyword>
<comment type="caution">
    <text evidence="2">The sequence shown here is derived from an EMBL/GenBank/DDBJ whole genome shotgun (WGS) entry which is preliminary data.</text>
</comment>